<dbReference type="Pfam" id="PF25387">
    <property type="entry name" value="ADGRF3_N"/>
    <property type="match status" value="9"/>
</dbReference>
<feature type="domain" description="ADGRF3/5-like N-terminal" evidence="3">
    <location>
        <begin position="1090"/>
        <end position="1145"/>
    </location>
</feature>
<feature type="domain" description="ADGRF3/5-like N-terminal" evidence="3">
    <location>
        <begin position="818"/>
        <end position="874"/>
    </location>
</feature>
<feature type="domain" description="ADGRF3/5-like N-terminal" evidence="3">
    <location>
        <begin position="967"/>
        <end position="1022"/>
    </location>
</feature>
<dbReference type="PANTHER" id="PTHR45813:SF4">
    <property type="entry name" value="ADHESION G PROTEIN-COUPLED RECEPTOR F5"/>
    <property type="match status" value="1"/>
</dbReference>
<accession>A0A6A5ED92</accession>
<sequence length="1291" mass="142480">MAISKNGFTIFSLLLTLTILETRNFIECSSPVLLVPYGEEHFLPHTREKRSALLAPVEYEVDVELNVTNIETVDYLRSLLDNGAFTLALGPTVNVTDIHITTVCYPNGTSFQCRCEDQYVWSHSNCLTYGACDEITDETCGCINSIPTNGQYCQPKKVLPVVYEYQISIEVNTTDIDQLRKSLTIITFPVQISSQMTILDANITTVCSQDETGFQCRCEDDNLWPCDKCATYGECDGSTNNTCQCIKAIPRDGMYCQSIHHQNFSVCPRTTISPSTAPPVLYEYIISVELNTTDVTLINQLRTILREISYPFSINNNIQISEANISTVCYPSSGGYQCLCEDQYRWPCDQCFLYGSCDNITDDTCGCINAIPPDGQYCQPADQYTCPVTTPSPTPTTPPVLYEYIISVELNTTNVTLINQLRTILRSISYPFSINNHIQISQANISTVCYPSSGGYQCLCEDQYRWPCDQCFLYGSCDNITDDTCGCINAIPPDGQYCQPADQYNFTACPVTTPSPTPTTPPVLYEYIISVEMNTTDVPLINQLRTILRSISYPFSINNHIQISEANISTVCYPSSGGYQCLCEDQYRWPCDQCFLYGSCDNITDDTCGCINAIPPDGQYCQPADQYNFTACPVTTPSPTPTTPPVLYEYIISVEMNTTDVPLINQLRTILRSISYPFSINNHIQISEANISTVCYPSSGGYQCLCEDQYRWPCDHCFLYGSCDNITDDTCGCINAIPPDGQYCQPADQYNFTACPVTTPSPTPTTSAAPPVLYEYIISVEMNTTDVTLINQLRTILRSISYPFSINNHIQIYDINITTVCYPNGTTFQCRCEEQYRWPCYMCSTFGNCDDVIDNTCGCINAIPPDGAYCQPLPDLFICPSPNTPNDTTPVYTTTTPTTAVTNFTAFPVTTPSPPPTTPPVLYEYIISVEMNTTDVTLINQLRTILRSISYPFSIINHIQISEANISTVCYPSSGGYQCLCEDQYRWPCDQCFLYGSCDNIIDDTCGCINAIPPNGQYCQPADQYNFTACPVTTPSPPPTTPPVVYEYIISVELNTTDVTLINQLRTILRSISYPFSINNHIQISEANISTVCYPSSGGYQCLCEDQYRWPCDQCFLYGSCDNITDDTCGCINAIPPDGQYCRPADQYNLFICPSPTTPNDTTPVYTTTAPTTAVTNSTTVATTGENTTTVTTAPTTVTNSTPIATTHPNTTTPTMSSSAVTNSTTDTTAPTTVTNSTTVATTGVTTVTTTPTTVTNSTPIATTHPNTTTPTSSPTSAVTSTFFKRWRSIP</sequence>
<feature type="signal peptide" evidence="2">
    <location>
        <begin position="1"/>
        <end position="22"/>
    </location>
</feature>
<reference evidence="4 5" key="1">
    <citation type="submission" date="2019-06" db="EMBL/GenBank/DDBJ databases">
        <title>A chromosome-scale genome assembly of the European perch, Perca fluviatilis.</title>
        <authorList>
            <person name="Roques C."/>
            <person name="Zahm M."/>
            <person name="Cabau C."/>
            <person name="Klopp C."/>
            <person name="Bouchez O."/>
            <person name="Donnadieu C."/>
            <person name="Kuhl H."/>
            <person name="Gislard M."/>
            <person name="Guendouz S."/>
            <person name="Journot L."/>
            <person name="Haffray P."/>
            <person name="Bestin A."/>
            <person name="Morvezen R."/>
            <person name="Feron R."/>
            <person name="Wen M."/>
            <person name="Jouanno E."/>
            <person name="Herpin A."/>
            <person name="Schartl M."/>
            <person name="Postlethwait J."/>
            <person name="Schaerlinger B."/>
            <person name="Chardard D."/>
            <person name="Lecocq T."/>
            <person name="Poncet C."/>
            <person name="Jaffrelo L."/>
            <person name="Lampietro C."/>
            <person name="Guiguen Y."/>
        </authorList>
    </citation>
    <scope>NUCLEOTIDE SEQUENCE [LARGE SCALE GENOMIC DNA]</scope>
    <source>
        <tissue evidence="4">Blood</tissue>
    </source>
</reference>
<feature type="domain" description="ADGRF3/5-like N-terminal" evidence="3">
    <location>
        <begin position="326"/>
        <end position="381"/>
    </location>
</feature>
<dbReference type="GO" id="GO:0004930">
    <property type="term" value="F:G protein-coupled receptor activity"/>
    <property type="evidence" value="ECO:0007669"/>
    <property type="project" value="TreeGrafter"/>
</dbReference>
<name>A0A6A5ED92_PERFL</name>
<feature type="domain" description="ADGRF3/5-like N-terminal" evidence="3">
    <location>
        <begin position="101"/>
        <end position="156"/>
    </location>
</feature>
<gene>
    <name evidence="4" type="ORF">PFLUV_G00209400</name>
</gene>
<evidence type="ECO:0000256" key="2">
    <source>
        <dbReference type="SAM" id="SignalP"/>
    </source>
</evidence>
<evidence type="ECO:0000259" key="3">
    <source>
        <dbReference type="Pfam" id="PF25387"/>
    </source>
</evidence>
<proteinExistence type="predicted"/>
<feature type="domain" description="ADGRF3/5-like N-terminal" evidence="3">
    <location>
        <begin position="204"/>
        <end position="259"/>
    </location>
</feature>
<dbReference type="GO" id="GO:0007189">
    <property type="term" value="P:adenylate cyclase-activating G protein-coupled receptor signaling pathway"/>
    <property type="evidence" value="ECO:0007669"/>
    <property type="project" value="TreeGrafter"/>
</dbReference>
<dbReference type="InterPro" id="IPR057400">
    <property type="entry name" value="ADGRF3/5_N"/>
</dbReference>
<feature type="region of interest" description="Disordered" evidence="1">
    <location>
        <begin position="1251"/>
        <end position="1279"/>
    </location>
</feature>
<protein>
    <recommendedName>
        <fullName evidence="3">ADGRF3/5-like N-terminal domain-containing protein</fullName>
    </recommendedName>
</protein>
<comment type="caution">
    <text evidence="4">The sequence shown here is derived from an EMBL/GenBank/DDBJ whole genome shotgun (WGS) entry which is preliminary data.</text>
</comment>
<feature type="chain" id="PRO_5025341494" description="ADGRF3/5-like N-terminal domain-containing protein" evidence="2">
    <location>
        <begin position="23"/>
        <end position="1291"/>
    </location>
</feature>
<keyword evidence="5" id="KW-1185">Reference proteome</keyword>
<dbReference type="PANTHER" id="PTHR45813">
    <property type="entry name" value="IG-LIKE DOMAIN-CONTAINING PROTEIN"/>
    <property type="match status" value="1"/>
</dbReference>
<dbReference type="EMBL" id="VHII01000018">
    <property type="protein sequence ID" value="KAF1376289.1"/>
    <property type="molecule type" value="Genomic_DNA"/>
</dbReference>
<evidence type="ECO:0000313" key="4">
    <source>
        <dbReference type="EMBL" id="KAF1376289.1"/>
    </source>
</evidence>
<feature type="domain" description="ADGRF3/5-like N-terminal" evidence="3">
    <location>
        <begin position="446"/>
        <end position="501"/>
    </location>
</feature>
<feature type="domain" description="ADGRF3/5-like N-terminal" evidence="3">
    <location>
        <begin position="569"/>
        <end position="624"/>
    </location>
</feature>
<feature type="region of interest" description="Disordered" evidence="1">
    <location>
        <begin position="1191"/>
        <end position="1232"/>
    </location>
</feature>
<dbReference type="Proteomes" id="UP000465112">
    <property type="component" value="Unassembled WGS sequence"/>
</dbReference>
<feature type="domain" description="ADGRF3/5-like N-terminal" evidence="3">
    <location>
        <begin position="692"/>
        <end position="747"/>
    </location>
</feature>
<dbReference type="InterPro" id="IPR051587">
    <property type="entry name" value="Adhesion_GPCR"/>
</dbReference>
<evidence type="ECO:0000256" key="1">
    <source>
        <dbReference type="SAM" id="MobiDB-lite"/>
    </source>
</evidence>
<organism evidence="4 5">
    <name type="scientific">Perca fluviatilis</name>
    <name type="common">European perch</name>
    <dbReference type="NCBI Taxonomy" id="8168"/>
    <lineage>
        <taxon>Eukaryota</taxon>
        <taxon>Metazoa</taxon>
        <taxon>Chordata</taxon>
        <taxon>Craniata</taxon>
        <taxon>Vertebrata</taxon>
        <taxon>Euteleostomi</taxon>
        <taxon>Actinopterygii</taxon>
        <taxon>Neopterygii</taxon>
        <taxon>Teleostei</taxon>
        <taxon>Neoteleostei</taxon>
        <taxon>Acanthomorphata</taxon>
        <taxon>Eupercaria</taxon>
        <taxon>Perciformes</taxon>
        <taxon>Percoidei</taxon>
        <taxon>Percidae</taxon>
        <taxon>Percinae</taxon>
        <taxon>Perca</taxon>
    </lineage>
</organism>
<keyword evidence="2" id="KW-0732">Signal</keyword>
<evidence type="ECO:0000313" key="5">
    <source>
        <dbReference type="Proteomes" id="UP000465112"/>
    </source>
</evidence>